<comment type="similarity">
    <text evidence="2">Belongs to the methyl-accepting chemotaxis (MCP) protein family.</text>
</comment>
<evidence type="ECO:0000256" key="1">
    <source>
        <dbReference type="ARBA" id="ARBA00023224"/>
    </source>
</evidence>
<dbReference type="PANTHER" id="PTHR32089">
    <property type="entry name" value="METHYL-ACCEPTING CHEMOTAXIS PROTEIN MCPB"/>
    <property type="match status" value="1"/>
</dbReference>
<name>A0A9P1JXM2_9PROT</name>
<dbReference type="InterPro" id="IPR004089">
    <property type="entry name" value="MCPsignal_dom"/>
</dbReference>
<dbReference type="InterPro" id="IPR003660">
    <property type="entry name" value="HAMP_dom"/>
</dbReference>
<dbReference type="GO" id="GO:0007165">
    <property type="term" value="P:signal transduction"/>
    <property type="evidence" value="ECO:0007669"/>
    <property type="project" value="UniProtKB-KW"/>
</dbReference>
<dbReference type="EMBL" id="HE577329">
    <property type="protein sequence ID" value="CCD01643.1"/>
    <property type="molecule type" value="Genomic_DNA"/>
</dbReference>
<dbReference type="Gene3D" id="1.10.287.950">
    <property type="entry name" value="Methyl-accepting chemotaxis protein"/>
    <property type="match status" value="1"/>
</dbReference>
<evidence type="ECO:0000259" key="8">
    <source>
        <dbReference type="PROSITE" id="PS50885"/>
    </source>
</evidence>
<dbReference type="Proteomes" id="UP000007319">
    <property type="component" value="Plasmid AZOBR_p2"/>
</dbReference>
<accession>A0A9P1JXM2</accession>
<dbReference type="SMART" id="SM01358">
    <property type="entry name" value="HBM"/>
    <property type="match status" value="1"/>
</dbReference>
<evidence type="ECO:0000256" key="5">
    <source>
        <dbReference type="SAM" id="MobiDB-lite"/>
    </source>
</evidence>
<keyword evidence="1 3" id="KW-0807">Transducer</keyword>
<sequence>MTTSLRAFANLRTATKVYTGFGVTLALLVTLGAVSWSGLRSNDAALRSYAAQSDITVTLGEADTALSDALGAAAEFLVSGADGAANRFRATAGDFRRQLDKAAPGIRDGADRQAVEEIRGLERDFLTGFDRLVALRTERDGIVAEVVNKLGADIRRTLSDLVTAERQTGNLDRTVQAAGVSEQYLLVRVLVARFVTETKPEDLVRIRQDLAAVAADVEDEAKGWADSPGAAKRSELLAKLPRYTAGIERIAAIAEEMTRVNADTLTRAGAQINGKIGSIRQHSTEVLKGLEVSAAAAVTAAERQGAAVTAAAVALGLLLAWMISRAITRPLGAITGAMGRLAEGDRTVQVDEGWRKDEIGALARALQVFKANAEEMERMRKAQEEAERQAAEQRRATMIRMADTFEATVQGIVEAVASAAGGMNNAASTLSGTAADASERSLLVASASEEASANVQTVASATEELSASIAEIGQQVEISTRIAGQAVTDAEGADRTMRALVTAAEQIGQVVEIISGIAAQTNLLALNATIEAARAGEGRQGLRRGGGRGEGAGQPDRQGDRRDPVEGAGDPADHRRRAEGHRQHRPDHRPDERDRHHHRRRHRGAGRRHPRDRQQRVPGCPGDGGGVAQHRRRQHGGVGDRQRRQPCPRHVGGVGRRGRAPAQRGAQLHRHRPGRLIRRDEGITACSGSPSPEGW</sequence>
<feature type="region of interest" description="Disordered" evidence="5">
    <location>
        <begin position="536"/>
        <end position="695"/>
    </location>
</feature>
<feature type="domain" description="HAMP" evidence="8">
    <location>
        <begin position="325"/>
        <end position="378"/>
    </location>
</feature>
<evidence type="ECO:0000256" key="2">
    <source>
        <dbReference type="ARBA" id="ARBA00029447"/>
    </source>
</evidence>
<feature type="compositionally biased region" description="Basic residues" evidence="5">
    <location>
        <begin position="667"/>
        <end position="676"/>
    </location>
</feature>
<dbReference type="CDD" id="cd06225">
    <property type="entry name" value="HAMP"/>
    <property type="match status" value="1"/>
</dbReference>
<geneLocation type="plasmid" evidence="10 11">
    <name>AZOBR_p2</name>
</geneLocation>
<dbReference type="KEGG" id="abs:AZOBR_p220106"/>
<reference evidence="10 11" key="1">
    <citation type="journal article" date="2011" name="PLoS Genet.">
        <title>Azospirillum genomes reveal transition of bacteria from aquatic to terrestrial environments.</title>
        <authorList>
            <person name="Wisniewski-Dye F."/>
            <person name="Borziak K."/>
            <person name="Khalsa-Moyers G."/>
            <person name="Alexandre G."/>
            <person name="Sukharnikov L.O."/>
            <person name="Wuichet K."/>
            <person name="Hurst G.B."/>
            <person name="McDonald W.H."/>
            <person name="Robertson J.S."/>
            <person name="Barbe V."/>
            <person name="Calteau A."/>
            <person name="Rouy Z."/>
            <person name="Mangenot S."/>
            <person name="Prigent-Combaret C."/>
            <person name="Normand P."/>
            <person name="Boyer M."/>
            <person name="Siguier P."/>
            <person name="Dessaux Y."/>
            <person name="Elmerich C."/>
            <person name="Condemine G."/>
            <person name="Krishnen G."/>
            <person name="Kennedy I."/>
            <person name="Paterson A.H."/>
            <person name="Gonzalez V."/>
            <person name="Mavingui P."/>
            <person name="Zhulin I.B."/>
        </authorList>
    </citation>
    <scope>NUCLEOTIDE SEQUENCE [LARGE SCALE GENOMIC DNA]</scope>
    <source>
        <strain evidence="10 11">Sp245</strain>
    </source>
</reference>
<feature type="transmembrane region" description="Helical" evidence="6">
    <location>
        <begin position="20"/>
        <end position="39"/>
    </location>
</feature>
<proteinExistence type="inferred from homology"/>
<dbReference type="SUPFAM" id="SSF58104">
    <property type="entry name" value="Methyl-accepting chemotaxis protein (MCP) signaling domain"/>
    <property type="match status" value="1"/>
</dbReference>
<dbReference type="GO" id="GO:0016020">
    <property type="term" value="C:membrane"/>
    <property type="evidence" value="ECO:0007669"/>
    <property type="project" value="InterPro"/>
</dbReference>
<evidence type="ECO:0000256" key="4">
    <source>
        <dbReference type="SAM" id="Coils"/>
    </source>
</evidence>
<dbReference type="PROSITE" id="PS50885">
    <property type="entry name" value="HAMP"/>
    <property type="match status" value="1"/>
</dbReference>
<evidence type="ECO:0000256" key="6">
    <source>
        <dbReference type="SAM" id="Phobius"/>
    </source>
</evidence>
<keyword evidence="6" id="KW-0812">Transmembrane</keyword>
<feature type="compositionally biased region" description="Basic residues" evidence="5">
    <location>
        <begin position="574"/>
        <end position="587"/>
    </location>
</feature>
<keyword evidence="4" id="KW-0175">Coiled coil</keyword>
<keyword evidence="11" id="KW-1185">Reference proteome</keyword>
<feature type="coiled-coil region" evidence="4">
    <location>
        <begin position="366"/>
        <end position="401"/>
    </location>
</feature>
<evidence type="ECO:0000259" key="9">
    <source>
        <dbReference type="PROSITE" id="PS51753"/>
    </source>
</evidence>
<dbReference type="PANTHER" id="PTHR32089:SF112">
    <property type="entry name" value="LYSOZYME-LIKE PROTEIN-RELATED"/>
    <property type="match status" value="1"/>
</dbReference>
<dbReference type="PROSITE" id="PS50111">
    <property type="entry name" value="CHEMOTAXIS_TRANSDUC_2"/>
    <property type="match status" value="1"/>
</dbReference>
<feature type="compositionally biased region" description="Polar residues" evidence="5">
    <location>
        <begin position="686"/>
        <end position="695"/>
    </location>
</feature>
<keyword evidence="10" id="KW-0614">Plasmid</keyword>
<evidence type="ECO:0000259" key="7">
    <source>
        <dbReference type="PROSITE" id="PS50111"/>
    </source>
</evidence>
<keyword evidence="6" id="KW-0472">Membrane</keyword>
<dbReference type="SMART" id="SM00304">
    <property type="entry name" value="HAMP"/>
    <property type="match status" value="1"/>
</dbReference>
<dbReference type="Pfam" id="PF00015">
    <property type="entry name" value="MCPsignal"/>
    <property type="match status" value="1"/>
</dbReference>
<keyword evidence="6" id="KW-1133">Transmembrane helix</keyword>
<feature type="domain" description="HBM" evidence="9">
    <location>
        <begin position="51"/>
        <end position="291"/>
    </location>
</feature>
<protein>
    <submittedName>
        <fullName evidence="10">Methyl-accepting chemotaxis protein</fullName>
    </submittedName>
</protein>
<dbReference type="Pfam" id="PF00672">
    <property type="entry name" value="HAMP"/>
    <property type="match status" value="1"/>
</dbReference>
<feature type="compositionally biased region" description="Basic residues" evidence="5">
    <location>
        <begin position="595"/>
        <end position="611"/>
    </location>
</feature>
<feature type="domain" description="Methyl-accepting transducer" evidence="7">
    <location>
        <begin position="419"/>
        <end position="542"/>
    </location>
</feature>
<organism evidence="10 11">
    <name type="scientific">Azospirillum baldaniorum</name>
    <dbReference type="NCBI Taxonomy" id="1064539"/>
    <lineage>
        <taxon>Bacteria</taxon>
        <taxon>Pseudomonadati</taxon>
        <taxon>Pseudomonadota</taxon>
        <taxon>Alphaproteobacteria</taxon>
        <taxon>Rhodospirillales</taxon>
        <taxon>Azospirillaceae</taxon>
        <taxon>Azospirillum</taxon>
    </lineage>
</organism>
<dbReference type="AlphaFoldDB" id="A0A9P1JXM2"/>
<dbReference type="PROSITE" id="PS51753">
    <property type="entry name" value="HBM"/>
    <property type="match status" value="1"/>
</dbReference>
<dbReference type="InterPro" id="IPR032255">
    <property type="entry name" value="HBM"/>
</dbReference>
<evidence type="ECO:0000256" key="3">
    <source>
        <dbReference type="PROSITE-ProRule" id="PRU00284"/>
    </source>
</evidence>
<gene>
    <name evidence="10" type="ORF">AZOBR_p220106</name>
</gene>
<dbReference type="Gene3D" id="6.10.340.10">
    <property type="match status" value="1"/>
</dbReference>
<evidence type="ECO:0000313" key="10">
    <source>
        <dbReference type="EMBL" id="CCD01643.1"/>
    </source>
</evidence>
<evidence type="ECO:0000313" key="11">
    <source>
        <dbReference type="Proteomes" id="UP000007319"/>
    </source>
</evidence>